<keyword evidence="3 5" id="KW-1133">Transmembrane helix</keyword>
<feature type="transmembrane region" description="Helical" evidence="5">
    <location>
        <begin position="65"/>
        <end position="82"/>
    </location>
</feature>
<keyword evidence="8" id="KW-1185">Reference proteome</keyword>
<evidence type="ECO:0000256" key="3">
    <source>
        <dbReference type="ARBA" id="ARBA00022989"/>
    </source>
</evidence>
<sequence length="367" mass="41654">MLRRSSRLQASGYYDTDGNPVVSYKEILKRVFKRRIFFRRRDSISYRNGAMQGYMSVPFQSRPKIFLYALLGLLCCGLPFLLRTLTGSYLDPIPSKLPFFISTPTNSSTDPNALESSIIEIHGSPTQCKHMWQQKELQDELLRLKKKIMTLFPEADSLPNFALETLGARVVHSWTSKSYQTPEPYLTILGIPIWRSPVSASVVIQGHSPLLPGRCWPFSGGQGHLVIALPYTITVSHVTLSHISNKISPSSTINAAPKVFSIYGMEYLGSDESRLGTFLYDQDGDPVQTFRISDNKSGAFNYIRLQIESNWGHPDYTCLYNFRVHGRMLSDLPNPALLPLELQLKLNPWFSLTWSSCYVLMLLSKYH</sequence>
<comment type="caution">
    <text evidence="7">The sequence shown here is derived from an EMBL/GenBank/DDBJ whole genome shotgun (WGS) entry which is preliminary data.</text>
</comment>
<dbReference type="GO" id="GO:0034993">
    <property type="term" value="C:meiotic nuclear membrane microtubule tethering complex"/>
    <property type="evidence" value="ECO:0007669"/>
    <property type="project" value="TreeGrafter"/>
</dbReference>
<evidence type="ECO:0000256" key="4">
    <source>
        <dbReference type="ARBA" id="ARBA00023136"/>
    </source>
</evidence>
<dbReference type="Pfam" id="PF07738">
    <property type="entry name" value="Sad1_UNC"/>
    <property type="match status" value="1"/>
</dbReference>
<evidence type="ECO:0000256" key="2">
    <source>
        <dbReference type="ARBA" id="ARBA00022692"/>
    </source>
</evidence>
<comment type="subcellular location">
    <subcellularLocation>
        <location evidence="1">Nucleus inner membrane</location>
    </subcellularLocation>
</comment>
<dbReference type="EMBL" id="JAGKHQ010000016">
    <property type="protein sequence ID" value="KAG7493440.1"/>
    <property type="molecule type" value="Genomic_DNA"/>
</dbReference>
<reference evidence="7 8" key="1">
    <citation type="journal article" date="2021" name="Sci. Rep.">
        <title>Chromosome anchoring in Senegalese sole (Solea senegalensis) reveals sex-associated markers and genome rearrangements in flatfish.</title>
        <authorList>
            <person name="Guerrero-Cozar I."/>
            <person name="Gomez-Garrido J."/>
            <person name="Berbel C."/>
            <person name="Martinez-Blanch J.F."/>
            <person name="Alioto T."/>
            <person name="Claros M.G."/>
            <person name="Gagnaire P.A."/>
            <person name="Manchado M."/>
        </authorList>
    </citation>
    <scope>NUCLEOTIDE SEQUENCE [LARGE SCALE GENOMIC DNA]</scope>
    <source>
        <strain evidence="7">Sse05_10M</strain>
    </source>
</reference>
<dbReference type="PANTHER" id="PTHR12911:SF22">
    <property type="entry name" value="SUN DOMAIN-CONTAINING PROTEIN 2"/>
    <property type="match status" value="1"/>
</dbReference>
<accession>A0AAV6QN73</accession>
<evidence type="ECO:0000313" key="7">
    <source>
        <dbReference type="EMBL" id="KAG7493440.1"/>
    </source>
</evidence>
<feature type="domain" description="SUN" evidence="6">
    <location>
        <begin position="167"/>
        <end position="329"/>
    </location>
</feature>
<dbReference type="PANTHER" id="PTHR12911">
    <property type="entry name" value="SAD1/UNC-84-LIKE PROTEIN-RELATED"/>
    <property type="match status" value="1"/>
</dbReference>
<dbReference type="GO" id="GO:0005637">
    <property type="term" value="C:nuclear inner membrane"/>
    <property type="evidence" value="ECO:0007669"/>
    <property type="project" value="UniProtKB-SubCell"/>
</dbReference>
<keyword evidence="2 5" id="KW-0812">Transmembrane</keyword>
<dbReference type="AlphaFoldDB" id="A0AAV6QN73"/>
<evidence type="ECO:0000313" key="8">
    <source>
        <dbReference type="Proteomes" id="UP000693946"/>
    </source>
</evidence>
<dbReference type="InterPro" id="IPR012919">
    <property type="entry name" value="SUN_dom"/>
</dbReference>
<dbReference type="GO" id="GO:0043495">
    <property type="term" value="F:protein-membrane adaptor activity"/>
    <property type="evidence" value="ECO:0007669"/>
    <property type="project" value="TreeGrafter"/>
</dbReference>
<organism evidence="7 8">
    <name type="scientific">Solea senegalensis</name>
    <name type="common">Senegalese sole</name>
    <dbReference type="NCBI Taxonomy" id="28829"/>
    <lineage>
        <taxon>Eukaryota</taxon>
        <taxon>Metazoa</taxon>
        <taxon>Chordata</taxon>
        <taxon>Craniata</taxon>
        <taxon>Vertebrata</taxon>
        <taxon>Euteleostomi</taxon>
        <taxon>Actinopterygii</taxon>
        <taxon>Neopterygii</taxon>
        <taxon>Teleostei</taxon>
        <taxon>Neoteleostei</taxon>
        <taxon>Acanthomorphata</taxon>
        <taxon>Carangaria</taxon>
        <taxon>Pleuronectiformes</taxon>
        <taxon>Pleuronectoidei</taxon>
        <taxon>Soleidae</taxon>
        <taxon>Solea</taxon>
    </lineage>
</organism>
<evidence type="ECO:0000256" key="1">
    <source>
        <dbReference type="ARBA" id="ARBA00004540"/>
    </source>
</evidence>
<evidence type="ECO:0000256" key="5">
    <source>
        <dbReference type="SAM" id="Phobius"/>
    </source>
</evidence>
<name>A0AAV6QN73_SOLSE</name>
<dbReference type="PROSITE" id="PS51469">
    <property type="entry name" value="SUN"/>
    <property type="match status" value="1"/>
</dbReference>
<proteinExistence type="predicted"/>
<dbReference type="InterPro" id="IPR045119">
    <property type="entry name" value="SUN1-5"/>
</dbReference>
<gene>
    <name evidence="7" type="ORF">JOB18_009106</name>
</gene>
<evidence type="ECO:0000259" key="6">
    <source>
        <dbReference type="PROSITE" id="PS51469"/>
    </source>
</evidence>
<keyword evidence="4 5" id="KW-0472">Membrane</keyword>
<dbReference type="Proteomes" id="UP000693946">
    <property type="component" value="Linkage Group LG4"/>
</dbReference>
<protein>
    <recommendedName>
        <fullName evidence="6">SUN domain-containing protein</fullName>
    </recommendedName>
</protein>